<feature type="domain" description="HECT" evidence="7">
    <location>
        <begin position="1"/>
        <end position="76"/>
    </location>
</feature>
<keyword evidence="4" id="KW-0808">Transferase</keyword>
<evidence type="ECO:0000313" key="8">
    <source>
        <dbReference type="EMBL" id="KAF9520205.1"/>
    </source>
</evidence>
<dbReference type="GO" id="GO:0061630">
    <property type="term" value="F:ubiquitin protein ligase activity"/>
    <property type="evidence" value="ECO:0007669"/>
    <property type="project" value="UniProtKB-EC"/>
</dbReference>
<keyword evidence="9" id="KW-1185">Reference proteome</keyword>
<dbReference type="Gene3D" id="3.30.2160.10">
    <property type="entry name" value="Hect, E3 ligase catalytic domain"/>
    <property type="match status" value="1"/>
</dbReference>
<dbReference type="EC" id="2.3.2.26" evidence="3"/>
<evidence type="ECO:0000256" key="6">
    <source>
        <dbReference type="PROSITE-ProRule" id="PRU00104"/>
    </source>
</evidence>
<dbReference type="InterPro" id="IPR050409">
    <property type="entry name" value="E3_ubiq-protein_ligase"/>
</dbReference>
<dbReference type="InterPro" id="IPR035983">
    <property type="entry name" value="Hect_E3_ubiquitin_ligase"/>
</dbReference>
<dbReference type="OrthoDB" id="8068875at2759"/>
<comment type="caution">
    <text evidence="6">Lacks conserved residue(s) required for the propagation of feature annotation.</text>
</comment>
<evidence type="ECO:0000256" key="3">
    <source>
        <dbReference type="ARBA" id="ARBA00012485"/>
    </source>
</evidence>
<dbReference type="SUPFAM" id="SSF56204">
    <property type="entry name" value="Hect, E3 ligase catalytic domain"/>
    <property type="match status" value="1"/>
</dbReference>
<dbReference type="Pfam" id="PF00632">
    <property type="entry name" value="HECT"/>
    <property type="match status" value="1"/>
</dbReference>
<evidence type="ECO:0000256" key="1">
    <source>
        <dbReference type="ARBA" id="ARBA00000885"/>
    </source>
</evidence>
<dbReference type="PANTHER" id="PTHR11254">
    <property type="entry name" value="HECT DOMAIN UBIQUITIN-PROTEIN LIGASE"/>
    <property type="match status" value="1"/>
</dbReference>
<comment type="pathway">
    <text evidence="2">Protein modification; protein ubiquitination.</text>
</comment>
<sequence length="260" mass="28740">MILREKIMLSDLKSTYMDLSHGTTWILENDTTNFIFEVCTTTCIGGMVTIELNPSGADIPTTEENKKEYVKTAIEYCVLCHLTKVLDEHGPKPLIGGIFVINIDKLFKDKPEPSKSVFVSSQFTMKTEKYHCLVVLMGGIKDQSHKTSLNDIHCLRVWLALRPCGWVMMIEPTMGRPTPVGGTLSTGISYVCAPAGPNAIDKGLSRLSKFGGSRGHTQWGLYKSPYGLAIEDATGTPGISILRRVSRPYSPPVTSQDKRR</sequence>
<dbReference type="GO" id="GO:0006511">
    <property type="term" value="P:ubiquitin-dependent protein catabolic process"/>
    <property type="evidence" value="ECO:0007669"/>
    <property type="project" value="TreeGrafter"/>
</dbReference>
<proteinExistence type="predicted"/>
<organism evidence="8 9">
    <name type="scientific">Hydnum rufescens UP504</name>
    <dbReference type="NCBI Taxonomy" id="1448309"/>
    <lineage>
        <taxon>Eukaryota</taxon>
        <taxon>Fungi</taxon>
        <taxon>Dikarya</taxon>
        <taxon>Basidiomycota</taxon>
        <taxon>Agaricomycotina</taxon>
        <taxon>Agaricomycetes</taxon>
        <taxon>Cantharellales</taxon>
        <taxon>Hydnaceae</taxon>
        <taxon>Hydnum</taxon>
    </lineage>
</organism>
<evidence type="ECO:0000256" key="4">
    <source>
        <dbReference type="ARBA" id="ARBA00022679"/>
    </source>
</evidence>
<dbReference type="PROSITE" id="PS50237">
    <property type="entry name" value="HECT"/>
    <property type="match status" value="1"/>
</dbReference>
<protein>
    <recommendedName>
        <fullName evidence="3">HECT-type E3 ubiquitin transferase</fullName>
        <ecNumber evidence="3">2.3.2.26</ecNumber>
    </recommendedName>
</protein>
<dbReference type="InterPro" id="IPR000569">
    <property type="entry name" value="HECT_dom"/>
</dbReference>
<dbReference type="EMBL" id="MU128913">
    <property type="protein sequence ID" value="KAF9520205.1"/>
    <property type="molecule type" value="Genomic_DNA"/>
</dbReference>
<reference evidence="8" key="1">
    <citation type="journal article" date="2020" name="Nat. Commun.">
        <title>Large-scale genome sequencing of mycorrhizal fungi provides insights into the early evolution of symbiotic traits.</title>
        <authorList>
            <person name="Miyauchi S."/>
            <person name="Kiss E."/>
            <person name="Kuo A."/>
            <person name="Drula E."/>
            <person name="Kohler A."/>
            <person name="Sanchez-Garcia M."/>
            <person name="Morin E."/>
            <person name="Andreopoulos B."/>
            <person name="Barry K.W."/>
            <person name="Bonito G."/>
            <person name="Buee M."/>
            <person name="Carver A."/>
            <person name="Chen C."/>
            <person name="Cichocki N."/>
            <person name="Clum A."/>
            <person name="Culley D."/>
            <person name="Crous P.W."/>
            <person name="Fauchery L."/>
            <person name="Girlanda M."/>
            <person name="Hayes R.D."/>
            <person name="Keri Z."/>
            <person name="LaButti K."/>
            <person name="Lipzen A."/>
            <person name="Lombard V."/>
            <person name="Magnuson J."/>
            <person name="Maillard F."/>
            <person name="Murat C."/>
            <person name="Nolan M."/>
            <person name="Ohm R.A."/>
            <person name="Pangilinan J."/>
            <person name="Pereira M.F."/>
            <person name="Perotto S."/>
            <person name="Peter M."/>
            <person name="Pfister S."/>
            <person name="Riley R."/>
            <person name="Sitrit Y."/>
            <person name="Stielow J.B."/>
            <person name="Szollosi G."/>
            <person name="Zifcakova L."/>
            <person name="Stursova M."/>
            <person name="Spatafora J.W."/>
            <person name="Tedersoo L."/>
            <person name="Vaario L.M."/>
            <person name="Yamada A."/>
            <person name="Yan M."/>
            <person name="Wang P."/>
            <person name="Xu J."/>
            <person name="Bruns T."/>
            <person name="Baldrian P."/>
            <person name="Vilgalys R."/>
            <person name="Dunand C."/>
            <person name="Henrissat B."/>
            <person name="Grigoriev I.V."/>
            <person name="Hibbett D."/>
            <person name="Nagy L.G."/>
            <person name="Martin F.M."/>
        </authorList>
    </citation>
    <scope>NUCLEOTIDE SEQUENCE</scope>
    <source>
        <strain evidence="8">UP504</strain>
    </source>
</reference>
<evidence type="ECO:0000259" key="7">
    <source>
        <dbReference type="PROSITE" id="PS50237"/>
    </source>
</evidence>
<evidence type="ECO:0000256" key="2">
    <source>
        <dbReference type="ARBA" id="ARBA00004906"/>
    </source>
</evidence>
<evidence type="ECO:0000256" key="5">
    <source>
        <dbReference type="ARBA" id="ARBA00022786"/>
    </source>
</evidence>
<accession>A0A9P6B9V7</accession>
<comment type="caution">
    <text evidence="8">The sequence shown here is derived from an EMBL/GenBank/DDBJ whole genome shotgun (WGS) entry which is preliminary data.</text>
</comment>
<dbReference type="PANTHER" id="PTHR11254:SF440">
    <property type="entry name" value="E3 UBIQUITIN-PROTEIN LIGASE NEDD-4"/>
    <property type="match status" value="1"/>
</dbReference>
<gene>
    <name evidence="8" type="ORF">BS47DRAFT_1357687</name>
</gene>
<dbReference type="GO" id="GO:0005737">
    <property type="term" value="C:cytoplasm"/>
    <property type="evidence" value="ECO:0007669"/>
    <property type="project" value="TreeGrafter"/>
</dbReference>
<name>A0A9P6B9V7_9AGAM</name>
<keyword evidence="5 6" id="KW-0833">Ubl conjugation pathway</keyword>
<dbReference type="AlphaFoldDB" id="A0A9P6B9V7"/>
<dbReference type="Proteomes" id="UP000886523">
    <property type="component" value="Unassembled WGS sequence"/>
</dbReference>
<dbReference type="GO" id="GO:0016567">
    <property type="term" value="P:protein ubiquitination"/>
    <property type="evidence" value="ECO:0007669"/>
    <property type="project" value="TreeGrafter"/>
</dbReference>
<comment type="catalytic activity">
    <reaction evidence="1">
        <text>S-ubiquitinyl-[E2 ubiquitin-conjugating enzyme]-L-cysteine + [acceptor protein]-L-lysine = [E2 ubiquitin-conjugating enzyme]-L-cysteine + N(6)-ubiquitinyl-[acceptor protein]-L-lysine.</text>
        <dbReference type="EC" id="2.3.2.26"/>
    </reaction>
</comment>
<evidence type="ECO:0000313" key="9">
    <source>
        <dbReference type="Proteomes" id="UP000886523"/>
    </source>
</evidence>